<organism evidence="2 3">
    <name type="scientific">Pterulicium gracile</name>
    <dbReference type="NCBI Taxonomy" id="1884261"/>
    <lineage>
        <taxon>Eukaryota</taxon>
        <taxon>Fungi</taxon>
        <taxon>Dikarya</taxon>
        <taxon>Basidiomycota</taxon>
        <taxon>Agaricomycotina</taxon>
        <taxon>Agaricomycetes</taxon>
        <taxon>Agaricomycetidae</taxon>
        <taxon>Agaricales</taxon>
        <taxon>Pleurotineae</taxon>
        <taxon>Pterulaceae</taxon>
        <taxon>Pterulicium</taxon>
    </lineage>
</organism>
<reference evidence="2 3" key="1">
    <citation type="journal article" date="2019" name="Nat. Ecol. Evol.">
        <title>Megaphylogeny resolves global patterns of mushroom evolution.</title>
        <authorList>
            <person name="Varga T."/>
            <person name="Krizsan K."/>
            <person name="Foldi C."/>
            <person name="Dima B."/>
            <person name="Sanchez-Garcia M."/>
            <person name="Sanchez-Ramirez S."/>
            <person name="Szollosi G.J."/>
            <person name="Szarkandi J.G."/>
            <person name="Papp V."/>
            <person name="Albert L."/>
            <person name="Andreopoulos W."/>
            <person name="Angelini C."/>
            <person name="Antonin V."/>
            <person name="Barry K.W."/>
            <person name="Bougher N.L."/>
            <person name="Buchanan P."/>
            <person name="Buyck B."/>
            <person name="Bense V."/>
            <person name="Catcheside P."/>
            <person name="Chovatia M."/>
            <person name="Cooper J."/>
            <person name="Damon W."/>
            <person name="Desjardin D."/>
            <person name="Finy P."/>
            <person name="Geml J."/>
            <person name="Haridas S."/>
            <person name="Hughes K."/>
            <person name="Justo A."/>
            <person name="Karasinski D."/>
            <person name="Kautmanova I."/>
            <person name="Kiss B."/>
            <person name="Kocsube S."/>
            <person name="Kotiranta H."/>
            <person name="LaButti K.M."/>
            <person name="Lechner B.E."/>
            <person name="Liimatainen K."/>
            <person name="Lipzen A."/>
            <person name="Lukacs Z."/>
            <person name="Mihaltcheva S."/>
            <person name="Morgado L.N."/>
            <person name="Niskanen T."/>
            <person name="Noordeloos M.E."/>
            <person name="Ohm R.A."/>
            <person name="Ortiz-Santana B."/>
            <person name="Ovrebo C."/>
            <person name="Racz N."/>
            <person name="Riley R."/>
            <person name="Savchenko A."/>
            <person name="Shiryaev A."/>
            <person name="Soop K."/>
            <person name="Spirin V."/>
            <person name="Szebenyi C."/>
            <person name="Tomsovsky M."/>
            <person name="Tulloss R.E."/>
            <person name="Uehling J."/>
            <person name="Grigoriev I.V."/>
            <person name="Vagvolgyi C."/>
            <person name="Papp T."/>
            <person name="Martin F.M."/>
            <person name="Miettinen O."/>
            <person name="Hibbett D.S."/>
            <person name="Nagy L.G."/>
        </authorList>
    </citation>
    <scope>NUCLEOTIDE SEQUENCE [LARGE SCALE GENOMIC DNA]</scope>
    <source>
        <strain evidence="2 3">CBS 309.79</strain>
    </source>
</reference>
<sequence length="583" mass="62362">MFPRNTLLSAVLLSFLPGLVLSLNDWSVPCVHGDCSYDTEYASVTINGPPGSISDITEAGGWTIVDCDPDAVEQSIRLVCSDETNCANLNINGKAHQLVRLPEWCGKGPFVRIARLWVSKDQQLPEKFASKLVRRDGTLPEVMAMNLDVDFERLDSSAGEITFKIHGANIPGLSASIFDAEVPARVRRSRVSQAMPHVELLRRGIFDKIGDIKDKVEEKAGDIKDKVEEKLEDLDEVSIDETTKLPTVNINQSFPLFQQGIECADPANPSVTTGVGISASLNAQATADIRVGIVAEGSLSKAESTKFGLVMGLNAELNGSLDFDVNVNAQIDSGKIDLISISATAAFDINAKAKLGLSYKIKDAEFVFPKNDKDTSGFEPADDVIEFAVGPSISTAASVSAHMIPRFNVGVSVFGKGVNIFTDLDASATAALSLTAGANAAGIFKKEIRAGAPEVVKKDIIPSGESIASDIAKRQSTSVNGGIDVFAQLDVNVGADAYFFGLFNQEVKLTLFTKKFELFKKCFNEGAEARKRAYPRRGLEPVSIPRLALPVGKRALSCLPTGPAGVIVDLINTKVNAADKKAA</sequence>
<keyword evidence="1" id="KW-0732">Signal</keyword>
<dbReference type="EMBL" id="ML178868">
    <property type="protein sequence ID" value="TFK96037.1"/>
    <property type="molecule type" value="Genomic_DNA"/>
</dbReference>
<evidence type="ECO:0000313" key="3">
    <source>
        <dbReference type="Proteomes" id="UP000305067"/>
    </source>
</evidence>
<dbReference type="Gene3D" id="6.10.140.1430">
    <property type="match status" value="1"/>
</dbReference>
<proteinExistence type="predicted"/>
<evidence type="ECO:0000256" key="1">
    <source>
        <dbReference type="SAM" id="SignalP"/>
    </source>
</evidence>
<feature type="chain" id="PRO_5022738521" evidence="1">
    <location>
        <begin position="23"/>
        <end position="583"/>
    </location>
</feature>
<accession>A0A5C3Q4E5</accession>
<dbReference type="AlphaFoldDB" id="A0A5C3Q4E5"/>
<gene>
    <name evidence="2" type="ORF">BDV98DRAFT_576836</name>
</gene>
<dbReference type="Proteomes" id="UP000305067">
    <property type="component" value="Unassembled WGS sequence"/>
</dbReference>
<keyword evidence="3" id="KW-1185">Reference proteome</keyword>
<dbReference type="OrthoDB" id="73875at2759"/>
<protein>
    <submittedName>
        <fullName evidence="2">Uncharacterized protein</fullName>
    </submittedName>
</protein>
<evidence type="ECO:0000313" key="2">
    <source>
        <dbReference type="EMBL" id="TFK96037.1"/>
    </source>
</evidence>
<name>A0A5C3Q4E5_9AGAR</name>
<dbReference type="STRING" id="1884261.A0A5C3Q4E5"/>
<feature type="signal peptide" evidence="1">
    <location>
        <begin position="1"/>
        <end position="22"/>
    </location>
</feature>